<reference evidence="1 2" key="1">
    <citation type="journal article" date="2012" name="Appl. Environ. Microbiol.">
        <title>Draft genome sequence of a psychrotolerant sulfur-oxidizing bacterium, Sulfuricella denitrificans skB26, and proteomic insights into cold adaptation.</title>
        <authorList>
            <person name="Watanabe T."/>
            <person name="Kojima H."/>
            <person name="Fukui M."/>
        </authorList>
    </citation>
    <scope>NUCLEOTIDE SEQUENCE [LARGE SCALE GENOMIC DNA]</scope>
    <source>
        <strain evidence="2">skB26</strain>
    </source>
</reference>
<dbReference type="RefSeq" id="WP_009206384.1">
    <property type="nucleotide sequence ID" value="NC_022357.1"/>
</dbReference>
<dbReference type="AlphaFoldDB" id="S6AJG8"/>
<dbReference type="HOGENOM" id="CLU_031627_1_0_4"/>
<name>S6AJG8_SULDS</name>
<accession>S6AJG8</accession>
<evidence type="ECO:0000313" key="2">
    <source>
        <dbReference type="Proteomes" id="UP000015559"/>
    </source>
</evidence>
<dbReference type="eggNOG" id="ENOG502Z85G">
    <property type="taxonomic scope" value="Bacteria"/>
</dbReference>
<gene>
    <name evidence="1" type="ORF">SCD_n00828</name>
</gene>
<dbReference type="KEGG" id="sdr:SCD_n00828"/>
<protein>
    <recommendedName>
        <fullName evidence="3">Molecular chaperone</fullName>
    </recommendedName>
</protein>
<dbReference type="Proteomes" id="UP000015559">
    <property type="component" value="Chromosome"/>
</dbReference>
<dbReference type="EMBL" id="AP013066">
    <property type="protein sequence ID" value="BAN34669.1"/>
    <property type="molecule type" value="Genomic_DNA"/>
</dbReference>
<evidence type="ECO:0000313" key="1">
    <source>
        <dbReference type="EMBL" id="BAN34669.1"/>
    </source>
</evidence>
<evidence type="ECO:0008006" key="3">
    <source>
        <dbReference type="Google" id="ProtNLM"/>
    </source>
</evidence>
<proteinExistence type="predicted"/>
<dbReference type="STRING" id="1163617.SCD_n00828"/>
<dbReference type="OrthoDB" id="9123042at2"/>
<organism evidence="1 2">
    <name type="scientific">Sulfuricella denitrificans (strain DSM 22764 / NBRC 105220 / skB26)</name>
    <dbReference type="NCBI Taxonomy" id="1163617"/>
    <lineage>
        <taxon>Bacteria</taxon>
        <taxon>Pseudomonadati</taxon>
        <taxon>Pseudomonadota</taxon>
        <taxon>Betaproteobacteria</taxon>
        <taxon>Nitrosomonadales</taxon>
        <taxon>Sulfuricellaceae</taxon>
        <taxon>Sulfuricella</taxon>
    </lineage>
</organism>
<sequence>MSLTLTVPAIDPVEDLTVETRPKHLKEWLDDLPLTNLSDVCRTLDDEIGAMNRQKVAMETRLKLLELYRSVIFKLLPAMEEQYVATRLPQPGKNRQMAEQARQLLMELANGYKIILLDYQNARITLGKGKIAVTAAQRAMSALSRILMICYQTYAPAPAGIWFEIHQIFRFAIEQDIANETITDEESESSSNLVYKQTLLLALSNPYHLSPGEVAWIQNYLTAFGGLAQLQAFAHTGNSIGLFLAETHSDKPPKPLPQDLNEVDNRSDILLNTLELVHALHHHIARLNDGELPKNMQLPFVAKETSYRDLLKSLLKNWSAAPKRVFNRTQNISSTQVCIGLPSLHHFLGGRESGASTDLTSIQTANNQRFISSRWLVINEGAGGLALCGTFESLPQIRPGDVIGLKADEANQWNVGAVRWVKSDKADQLEIGTQLIAPKAEPARIKPSIASPAETFQAALLLPEILMLRQPETLIAPRGTFGPQRELLLELDGHTTQAIRAVKLVEQTAGYERFEFSRG</sequence>
<keyword evidence="2" id="KW-1185">Reference proteome</keyword>